<dbReference type="RefSeq" id="WP_015947700.1">
    <property type="nucleotide sequence ID" value="NC_011768.1"/>
</dbReference>
<dbReference type="InterPro" id="IPR036097">
    <property type="entry name" value="HisK_dim/P_sf"/>
</dbReference>
<evidence type="ECO:0000259" key="10">
    <source>
        <dbReference type="PROSITE" id="PS50113"/>
    </source>
</evidence>
<dbReference type="PROSITE" id="PS50112">
    <property type="entry name" value="PAS"/>
    <property type="match status" value="3"/>
</dbReference>
<dbReference type="EMBL" id="CP001322">
    <property type="protein sequence ID" value="ACL04631.1"/>
    <property type="molecule type" value="Genomic_DNA"/>
</dbReference>
<keyword evidence="3" id="KW-0597">Phosphoprotein</keyword>
<dbReference type="SUPFAM" id="SSF55874">
    <property type="entry name" value="ATPase domain of HSP90 chaperone/DNA topoisomerase II/histidine kinase"/>
    <property type="match status" value="1"/>
</dbReference>
<evidence type="ECO:0000256" key="5">
    <source>
        <dbReference type="ARBA" id="ARBA00022777"/>
    </source>
</evidence>
<evidence type="ECO:0000256" key="4">
    <source>
        <dbReference type="ARBA" id="ARBA00022679"/>
    </source>
</evidence>
<keyword evidence="7" id="KW-0812">Transmembrane</keyword>
<evidence type="ECO:0000256" key="2">
    <source>
        <dbReference type="ARBA" id="ARBA00012438"/>
    </source>
</evidence>
<dbReference type="PROSITE" id="PS50113">
    <property type="entry name" value="PAC"/>
    <property type="match status" value="2"/>
</dbReference>
<proteinExistence type="predicted"/>
<dbReference type="Proteomes" id="UP000000739">
    <property type="component" value="Chromosome"/>
</dbReference>
<dbReference type="CDD" id="cd00130">
    <property type="entry name" value="PAS"/>
    <property type="match status" value="2"/>
</dbReference>
<dbReference type="HOGENOM" id="CLU_327303_0_0_7"/>
<dbReference type="SMART" id="SM00091">
    <property type="entry name" value="PAS"/>
    <property type="match status" value="3"/>
</dbReference>
<sequence>MDLERHSVLLVVLSAILGVISIAALDGYYLALSLFLICLIAAVSLHLRQRIIYHYWEIVDALENLVNGSYERRLDPDAGPGPWARLAGEFNKVLDSLIVSKELDAGRLADAESKMQQKTRELLGKTVQLEKTLLLQQEEINRYTNKIQELRTSEERFRRMTQSAPIGIFLVNEHGVTTYVNPALKSIFELEGDWDLERNKQGALPPLEAISTVESWLQGVLEGEEYSHETQIWTNRGAMRWISFGATRILDQAGNVLGYVGAVEDITALKLTEQALRDSELRYREVVENANEGIVVVQNNYPVFWNKQVSELYGYSREEFKGWVFDSHIHPEDRRMVLQKQHELVESGRKAAVQAFRIISRDGNERWVEQSSIKIIWDSAPALLCFQSDVSERKSAEEALQRAHDALEMEVASRTSELLAANYKLTNEIEERKRGEAALLEHEKLLRATIESTADGILVVDENGRITHFNSLFKELFRIPISLMAARDNTKILDHMASQIENSHNLKQTVFETFKTAQTTHGALVLKDGRVIEEYSSPLSRQKPDGGRVWSFRDVTATKELESQLIRSERLAATGQLAASVAHEINSPLQAITMMLGAIKREYADDRELCSQIDLLKGAFLNIRDTVKNLLDLNRPGKEKRQKTNINRIIEGSVGLGASYLKKSRVEVSLDLDESIPDILASPQQMSQVVLNLVNNAVEAISANADDYGPGLKGGIVVKTQRRNSSLVMQVMDDGPGIAPEDLNKVFDPFYTRKKKMGMGVGLSICLGIIEEHRGSISVANNPEGGAIFTITLPMEDLQSRNPASYPS</sequence>
<dbReference type="InterPro" id="IPR004358">
    <property type="entry name" value="Sig_transdc_His_kin-like_C"/>
</dbReference>
<dbReference type="InterPro" id="IPR013656">
    <property type="entry name" value="PAS_4"/>
</dbReference>
<evidence type="ECO:0000256" key="3">
    <source>
        <dbReference type="ARBA" id="ARBA00022553"/>
    </source>
</evidence>
<dbReference type="PANTHER" id="PTHR43304">
    <property type="entry name" value="PHYTOCHROME-LIKE PROTEIN CPH1"/>
    <property type="match status" value="1"/>
</dbReference>
<dbReference type="Pfam" id="PF08447">
    <property type="entry name" value="PAS_3"/>
    <property type="match status" value="1"/>
</dbReference>
<dbReference type="eggNOG" id="COG2202">
    <property type="taxonomic scope" value="Bacteria"/>
</dbReference>
<comment type="catalytic activity">
    <reaction evidence="1">
        <text>ATP + protein L-histidine = ADP + protein N-phospho-L-histidine.</text>
        <dbReference type="EC" id="2.7.13.3"/>
    </reaction>
</comment>
<dbReference type="SUPFAM" id="SSF55785">
    <property type="entry name" value="PYP-like sensor domain (PAS domain)"/>
    <property type="match status" value="3"/>
</dbReference>
<dbReference type="eggNOG" id="COG4191">
    <property type="taxonomic scope" value="Bacteria"/>
</dbReference>
<dbReference type="SMART" id="SM00086">
    <property type="entry name" value="PAC"/>
    <property type="match status" value="2"/>
</dbReference>
<dbReference type="SMART" id="SM00388">
    <property type="entry name" value="HisKA"/>
    <property type="match status" value="1"/>
</dbReference>
<dbReference type="EC" id="2.7.13.3" evidence="2"/>
<dbReference type="InterPro" id="IPR000700">
    <property type="entry name" value="PAS-assoc_C"/>
</dbReference>
<evidence type="ECO:0000259" key="9">
    <source>
        <dbReference type="PROSITE" id="PS50112"/>
    </source>
</evidence>
<dbReference type="InterPro" id="IPR005467">
    <property type="entry name" value="His_kinase_dom"/>
</dbReference>
<keyword evidence="5 11" id="KW-0418">Kinase</keyword>
<dbReference type="AlphaFoldDB" id="B8FKZ6"/>
<dbReference type="CDD" id="cd00082">
    <property type="entry name" value="HisKA"/>
    <property type="match status" value="1"/>
</dbReference>
<feature type="coiled-coil region" evidence="6">
    <location>
        <begin position="133"/>
        <end position="160"/>
    </location>
</feature>
<dbReference type="Gene3D" id="3.30.450.20">
    <property type="entry name" value="PAS domain"/>
    <property type="match status" value="3"/>
</dbReference>
<keyword evidence="12" id="KW-1185">Reference proteome</keyword>
<dbReference type="SMART" id="SM00387">
    <property type="entry name" value="HATPase_c"/>
    <property type="match status" value="1"/>
</dbReference>
<feature type="transmembrane region" description="Helical" evidence="7">
    <location>
        <begin position="7"/>
        <end position="24"/>
    </location>
</feature>
<dbReference type="InterPro" id="IPR003594">
    <property type="entry name" value="HATPase_dom"/>
</dbReference>
<dbReference type="Pfam" id="PF02518">
    <property type="entry name" value="HATPase_c"/>
    <property type="match status" value="1"/>
</dbReference>
<gene>
    <name evidence="11" type="ordered locus">Dalk_2941</name>
</gene>
<dbReference type="InterPro" id="IPR000014">
    <property type="entry name" value="PAS"/>
</dbReference>
<feature type="domain" description="PAS" evidence="9">
    <location>
        <begin position="279"/>
        <end position="348"/>
    </location>
</feature>
<evidence type="ECO:0000256" key="6">
    <source>
        <dbReference type="SAM" id="Coils"/>
    </source>
</evidence>
<accession>B8FKZ6</accession>
<organism evidence="11 12">
    <name type="scientific">Desulfatibacillum aliphaticivorans</name>
    <dbReference type="NCBI Taxonomy" id="218208"/>
    <lineage>
        <taxon>Bacteria</taxon>
        <taxon>Pseudomonadati</taxon>
        <taxon>Thermodesulfobacteriota</taxon>
        <taxon>Desulfobacteria</taxon>
        <taxon>Desulfobacterales</taxon>
        <taxon>Desulfatibacillaceae</taxon>
        <taxon>Desulfatibacillum</taxon>
    </lineage>
</organism>
<evidence type="ECO:0000256" key="1">
    <source>
        <dbReference type="ARBA" id="ARBA00000085"/>
    </source>
</evidence>
<feature type="domain" description="PAS" evidence="9">
    <location>
        <begin position="442"/>
        <end position="477"/>
    </location>
</feature>
<evidence type="ECO:0000313" key="12">
    <source>
        <dbReference type="Proteomes" id="UP000000739"/>
    </source>
</evidence>
<evidence type="ECO:0000313" key="11">
    <source>
        <dbReference type="EMBL" id="ACL04631.1"/>
    </source>
</evidence>
<keyword evidence="7" id="KW-0472">Membrane</keyword>
<dbReference type="Pfam" id="PF00512">
    <property type="entry name" value="HisKA"/>
    <property type="match status" value="1"/>
</dbReference>
<dbReference type="GO" id="GO:0000155">
    <property type="term" value="F:phosphorelay sensor kinase activity"/>
    <property type="evidence" value="ECO:0007669"/>
    <property type="project" value="InterPro"/>
</dbReference>
<keyword evidence="7" id="KW-1133">Transmembrane helix</keyword>
<dbReference type="InterPro" id="IPR036890">
    <property type="entry name" value="HATPase_C_sf"/>
</dbReference>
<dbReference type="Pfam" id="PF12860">
    <property type="entry name" value="PAS_7"/>
    <property type="match status" value="1"/>
</dbReference>
<evidence type="ECO:0000259" key="8">
    <source>
        <dbReference type="PROSITE" id="PS50109"/>
    </source>
</evidence>
<dbReference type="InterPro" id="IPR035965">
    <property type="entry name" value="PAS-like_dom_sf"/>
</dbReference>
<keyword evidence="6" id="KW-0175">Coiled coil</keyword>
<dbReference type="Gene3D" id="3.30.565.10">
    <property type="entry name" value="Histidine kinase-like ATPase, C-terminal domain"/>
    <property type="match status" value="1"/>
</dbReference>
<dbReference type="KEGG" id="dal:Dalk_2941"/>
<protein>
    <recommendedName>
        <fullName evidence="2">histidine kinase</fullName>
        <ecNumber evidence="2">2.7.13.3</ecNumber>
    </recommendedName>
</protein>
<dbReference type="NCBIfam" id="TIGR00229">
    <property type="entry name" value="sensory_box"/>
    <property type="match status" value="3"/>
</dbReference>
<dbReference type="InterPro" id="IPR013655">
    <property type="entry name" value="PAS_fold_3"/>
</dbReference>
<dbReference type="Gene3D" id="1.10.287.130">
    <property type="match status" value="1"/>
</dbReference>
<evidence type="ECO:0000256" key="7">
    <source>
        <dbReference type="SAM" id="Phobius"/>
    </source>
</evidence>
<dbReference type="InterPro" id="IPR001610">
    <property type="entry name" value="PAC"/>
</dbReference>
<dbReference type="Pfam" id="PF08448">
    <property type="entry name" value="PAS_4"/>
    <property type="match status" value="1"/>
</dbReference>
<dbReference type="InterPro" id="IPR003661">
    <property type="entry name" value="HisK_dim/P_dom"/>
</dbReference>
<dbReference type="PRINTS" id="PR00344">
    <property type="entry name" value="BCTRLSENSOR"/>
</dbReference>
<name>B8FKZ6_DESAL</name>
<dbReference type="SUPFAM" id="SSF47384">
    <property type="entry name" value="Homodimeric domain of signal transducing histidine kinase"/>
    <property type="match status" value="1"/>
</dbReference>
<dbReference type="PANTHER" id="PTHR43304:SF1">
    <property type="entry name" value="PAC DOMAIN-CONTAINING PROTEIN"/>
    <property type="match status" value="1"/>
</dbReference>
<feature type="domain" description="Histidine kinase" evidence="8">
    <location>
        <begin position="580"/>
        <end position="797"/>
    </location>
</feature>
<keyword evidence="4" id="KW-0808">Transferase</keyword>
<feature type="domain" description="PAC" evidence="10">
    <location>
        <begin position="226"/>
        <end position="278"/>
    </location>
</feature>
<feature type="domain" description="PAS" evidence="9">
    <location>
        <begin position="153"/>
        <end position="188"/>
    </location>
</feature>
<feature type="domain" description="PAC" evidence="10">
    <location>
        <begin position="352"/>
        <end position="402"/>
    </location>
</feature>
<dbReference type="PROSITE" id="PS50109">
    <property type="entry name" value="HIS_KIN"/>
    <property type="match status" value="1"/>
</dbReference>
<reference evidence="11 12" key="1">
    <citation type="journal article" date="2012" name="Environ. Microbiol.">
        <title>The genome sequence of Desulfatibacillum alkenivorans AK-01: a blueprint for anaerobic alkane oxidation.</title>
        <authorList>
            <person name="Callaghan A.V."/>
            <person name="Morris B.E."/>
            <person name="Pereira I.A."/>
            <person name="McInerney M.J."/>
            <person name="Austin R.N."/>
            <person name="Groves J.T."/>
            <person name="Kukor J.J."/>
            <person name="Suflita J.M."/>
            <person name="Young L.Y."/>
            <person name="Zylstra G.J."/>
            <person name="Wawrik B."/>
        </authorList>
    </citation>
    <scope>NUCLEOTIDE SEQUENCE [LARGE SCALE GENOMIC DNA]</scope>
    <source>
        <strain evidence="11 12">AK-01</strain>
    </source>
</reference>
<dbReference type="InterPro" id="IPR052162">
    <property type="entry name" value="Sensor_kinase/Photoreceptor"/>
</dbReference>